<evidence type="ECO:0000313" key="2">
    <source>
        <dbReference type="Proteomes" id="UP000527355"/>
    </source>
</evidence>
<sequence>MEIPFNKHALGAYCGPGPDRALLRLETVCGPASTKTPWKEPFTCLLEESLPTSLLMSPPLVTAPSLTSASSLRSAPLHPSWPWPQLHICSSDPGHSGLAPSLLTTVGGEFPRGGHWLPLSSGSPTLFCGSPISVAITSFLFPQTPRVWTVWVQGGHWLGGWEAGRLGWGAPLHLAVPIQPAETREVGEGGDNNNNNNINNNTGAHKTAVRCPLMIPYIYRSPSLPRHFRALAQLTLPLPWEGQLTPSFMARGNHGPEKAMEVAKATGASVTAARCRVALSPSFLRCPAPCR</sequence>
<comment type="caution">
    <text evidence="1">The sequence shown here is derived from an EMBL/GenBank/DDBJ whole genome shotgun (WGS) entry which is preliminary data.</text>
</comment>
<dbReference type="Proteomes" id="UP000527355">
    <property type="component" value="Unassembled WGS sequence"/>
</dbReference>
<name>A0A7J7T6I9_MYOMY</name>
<reference evidence="1 2" key="1">
    <citation type="journal article" date="2020" name="Nature">
        <title>Six reference-quality genomes reveal evolution of bat adaptations.</title>
        <authorList>
            <person name="Jebb D."/>
            <person name="Huang Z."/>
            <person name="Pippel M."/>
            <person name="Hughes G.M."/>
            <person name="Lavrichenko K."/>
            <person name="Devanna P."/>
            <person name="Winkler S."/>
            <person name="Jermiin L.S."/>
            <person name="Skirmuntt E.C."/>
            <person name="Katzourakis A."/>
            <person name="Burkitt-Gray L."/>
            <person name="Ray D.A."/>
            <person name="Sullivan K.A.M."/>
            <person name="Roscito J.G."/>
            <person name="Kirilenko B.M."/>
            <person name="Davalos L.M."/>
            <person name="Corthals A.P."/>
            <person name="Power M.L."/>
            <person name="Jones G."/>
            <person name="Ransome R.D."/>
            <person name="Dechmann D.K.N."/>
            <person name="Locatelli A.G."/>
            <person name="Puechmaille S.J."/>
            <person name="Fedrigo O."/>
            <person name="Jarvis E.D."/>
            <person name="Hiller M."/>
            <person name="Vernes S.C."/>
            <person name="Myers E.W."/>
            <person name="Teeling E.C."/>
        </authorList>
    </citation>
    <scope>NUCLEOTIDE SEQUENCE [LARGE SCALE GENOMIC DNA]</scope>
    <source>
        <strain evidence="1">MMyoMyo1</strain>
        <tissue evidence="1">Flight muscle</tissue>
    </source>
</reference>
<proteinExistence type="predicted"/>
<accession>A0A7J7T6I9</accession>
<dbReference type="AlphaFoldDB" id="A0A7J7T6I9"/>
<organism evidence="1 2">
    <name type="scientific">Myotis myotis</name>
    <name type="common">Greater mouse-eared bat</name>
    <name type="synonym">Vespertilio myotis</name>
    <dbReference type="NCBI Taxonomy" id="51298"/>
    <lineage>
        <taxon>Eukaryota</taxon>
        <taxon>Metazoa</taxon>
        <taxon>Chordata</taxon>
        <taxon>Craniata</taxon>
        <taxon>Vertebrata</taxon>
        <taxon>Euteleostomi</taxon>
        <taxon>Mammalia</taxon>
        <taxon>Eutheria</taxon>
        <taxon>Laurasiatheria</taxon>
        <taxon>Chiroptera</taxon>
        <taxon>Yangochiroptera</taxon>
        <taxon>Vespertilionidae</taxon>
        <taxon>Myotis</taxon>
    </lineage>
</organism>
<gene>
    <name evidence="1" type="ORF">mMyoMyo1_009159</name>
</gene>
<evidence type="ECO:0000313" key="1">
    <source>
        <dbReference type="EMBL" id="KAF6296027.1"/>
    </source>
</evidence>
<protein>
    <submittedName>
        <fullName evidence="1">Uncharacterized protein</fullName>
    </submittedName>
</protein>
<dbReference type="EMBL" id="JABWUV010000017">
    <property type="protein sequence ID" value="KAF6296027.1"/>
    <property type="molecule type" value="Genomic_DNA"/>
</dbReference>
<keyword evidence="2" id="KW-1185">Reference proteome</keyword>